<dbReference type="InterPro" id="IPR015424">
    <property type="entry name" value="PyrdxlP-dep_Trfase"/>
</dbReference>
<dbReference type="GO" id="GO:0004400">
    <property type="term" value="F:histidinol-phosphate transaminase activity"/>
    <property type="evidence" value="ECO:0007669"/>
    <property type="project" value="UniProtKB-UniRule"/>
</dbReference>
<proteinExistence type="inferred from homology"/>
<dbReference type="RefSeq" id="WP_004910470.1">
    <property type="nucleotide sequence ID" value="NZ_MPLS01000006.1"/>
</dbReference>
<dbReference type="InterPro" id="IPR050106">
    <property type="entry name" value="HistidinolP_aminotransfase"/>
</dbReference>
<comment type="catalytic activity">
    <reaction evidence="7">
        <text>L-histidinol phosphate + 2-oxoglutarate = 3-(imidazol-4-yl)-2-oxopropyl phosphate + L-glutamate</text>
        <dbReference type="Rhea" id="RHEA:23744"/>
        <dbReference type="ChEBI" id="CHEBI:16810"/>
        <dbReference type="ChEBI" id="CHEBI:29985"/>
        <dbReference type="ChEBI" id="CHEBI:57766"/>
        <dbReference type="ChEBI" id="CHEBI:57980"/>
        <dbReference type="EC" id="2.6.1.9"/>
    </reaction>
</comment>
<dbReference type="InterPro" id="IPR015421">
    <property type="entry name" value="PyrdxlP-dep_Trfase_major"/>
</dbReference>
<dbReference type="AlphaFoldDB" id="A0A1X0VF21"/>
<keyword evidence="4 7" id="KW-0808">Transferase</keyword>
<evidence type="ECO:0000313" key="10">
    <source>
        <dbReference type="Proteomes" id="UP000192288"/>
    </source>
</evidence>
<dbReference type="GO" id="GO:0030170">
    <property type="term" value="F:pyridoxal phosphate binding"/>
    <property type="evidence" value="ECO:0007669"/>
    <property type="project" value="InterPro"/>
</dbReference>
<dbReference type="PANTHER" id="PTHR43643">
    <property type="entry name" value="HISTIDINOL-PHOSPHATE AMINOTRANSFERASE 2"/>
    <property type="match status" value="1"/>
</dbReference>
<reference evidence="9 10" key="1">
    <citation type="journal article" date="2017" name="Front. Microbiol.">
        <title>Genomic Characterization of Dairy Associated Leuconostoc Species and Diversity of Leuconostocs in Undefined Mixed Mesophilic Starter Cultures.</title>
        <authorList>
            <person name="Frantzen C.A."/>
            <person name="Kot W."/>
            <person name="Pedersen T.B."/>
            <person name="Ardo Y.M."/>
            <person name="Broadbent J.R."/>
            <person name="Neve H."/>
            <person name="Hansen L.H."/>
            <person name="Dal Bello F."/>
            <person name="Ostlie H.M."/>
            <person name="Kleppen H.P."/>
            <person name="Vogensen F.K."/>
            <person name="Holo H."/>
        </authorList>
    </citation>
    <scope>NUCLEOTIDE SEQUENCE [LARGE SCALE GENOMIC DNA]</scope>
    <source>
        <strain evidence="9 10">LMGCF08</strain>
    </source>
</reference>
<evidence type="ECO:0000256" key="3">
    <source>
        <dbReference type="ARBA" id="ARBA00022576"/>
    </source>
</evidence>
<comment type="caution">
    <text evidence="9">The sequence shown here is derived from an EMBL/GenBank/DDBJ whole genome shotgun (WGS) entry which is preliminary data.</text>
</comment>
<comment type="subunit">
    <text evidence="2 7">Homodimer.</text>
</comment>
<evidence type="ECO:0000259" key="8">
    <source>
        <dbReference type="Pfam" id="PF00155"/>
    </source>
</evidence>
<comment type="similarity">
    <text evidence="7">Belongs to the class-II pyridoxal-phosphate-dependent aminotransferase family. Histidinol-phosphate aminotransferase subfamily.</text>
</comment>
<dbReference type="Gene3D" id="3.40.640.10">
    <property type="entry name" value="Type I PLP-dependent aspartate aminotransferase-like (Major domain)"/>
    <property type="match status" value="1"/>
</dbReference>
<comment type="cofactor">
    <cofactor evidence="1 7">
        <name>pyridoxal 5'-phosphate</name>
        <dbReference type="ChEBI" id="CHEBI:597326"/>
    </cofactor>
</comment>
<dbReference type="STRING" id="33968.BMS77_04255"/>
<evidence type="ECO:0000256" key="5">
    <source>
        <dbReference type="ARBA" id="ARBA00022898"/>
    </source>
</evidence>
<protein>
    <recommendedName>
        <fullName evidence="7">Histidinol-phosphate aminotransferase</fullName>
        <ecNumber evidence="7">2.6.1.9</ecNumber>
    </recommendedName>
    <alternativeName>
        <fullName evidence="7">Imidazole acetol-phosphate transaminase</fullName>
    </alternativeName>
</protein>
<dbReference type="InterPro" id="IPR015422">
    <property type="entry name" value="PyrdxlP-dep_Trfase_small"/>
</dbReference>
<dbReference type="SUPFAM" id="SSF53383">
    <property type="entry name" value="PLP-dependent transferases"/>
    <property type="match status" value="1"/>
</dbReference>
<keyword evidence="3 7" id="KW-0032">Aminotransferase</keyword>
<dbReference type="NCBIfam" id="TIGR01141">
    <property type="entry name" value="hisC"/>
    <property type="match status" value="1"/>
</dbReference>
<keyword evidence="7" id="KW-0028">Amino-acid biosynthesis</keyword>
<evidence type="ECO:0000313" key="9">
    <source>
        <dbReference type="EMBL" id="ORI98290.1"/>
    </source>
</evidence>
<dbReference type="InterPro" id="IPR005861">
    <property type="entry name" value="HisP_aminotrans"/>
</dbReference>
<evidence type="ECO:0000256" key="4">
    <source>
        <dbReference type="ARBA" id="ARBA00022679"/>
    </source>
</evidence>
<dbReference type="Proteomes" id="UP000192288">
    <property type="component" value="Unassembled WGS sequence"/>
</dbReference>
<dbReference type="GO" id="GO:0000105">
    <property type="term" value="P:L-histidine biosynthetic process"/>
    <property type="evidence" value="ECO:0007669"/>
    <property type="project" value="UniProtKB-UniRule"/>
</dbReference>
<evidence type="ECO:0000256" key="1">
    <source>
        <dbReference type="ARBA" id="ARBA00001933"/>
    </source>
</evidence>
<evidence type="ECO:0000256" key="2">
    <source>
        <dbReference type="ARBA" id="ARBA00011738"/>
    </source>
</evidence>
<dbReference type="CDD" id="cd00609">
    <property type="entry name" value="AAT_like"/>
    <property type="match status" value="1"/>
</dbReference>
<dbReference type="InterPro" id="IPR004839">
    <property type="entry name" value="Aminotransferase_I/II_large"/>
</dbReference>
<feature type="domain" description="Aminotransferase class I/classII large" evidence="8">
    <location>
        <begin position="31"/>
        <end position="347"/>
    </location>
</feature>
<dbReference type="eggNOG" id="COG0079">
    <property type="taxonomic scope" value="Bacteria"/>
</dbReference>
<evidence type="ECO:0000256" key="7">
    <source>
        <dbReference type="HAMAP-Rule" id="MF_01023"/>
    </source>
</evidence>
<gene>
    <name evidence="7" type="primary">hisC</name>
    <name evidence="9" type="ORF">BMR96_02810</name>
</gene>
<dbReference type="Gene3D" id="3.90.1150.10">
    <property type="entry name" value="Aspartate Aminotransferase, domain 1"/>
    <property type="match status" value="1"/>
</dbReference>
<dbReference type="EMBL" id="MPLS01000006">
    <property type="protein sequence ID" value="ORI98290.1"/>
    <property type="molecule type" value="Genomic_DNA"/>
</dbReference>
<organism evidence="9 10">
    <name type="scientific">Leuconostoc pseudomesenteroides</name>
    <dbReference type="NCBI Taxonomy" id="33968"/>
    <lineage>
        <taxon>Bacteria</taxon>
        <taxon>Bacillati</taxon>
        <taxon>Bacillota</taxon>
        <taxon>Bacilli</taxon>
        <taxon>Lactobacillales</taxon>
        <taxon>Lactobacillaceae</taxon>
        <taxon>Leuconostoc</taxon>
    </lineage>
</organism>
<name>A0A1X0VF21_LEUPS</name>
<accession>A0A1X0VF21</accession>
<evidence type="ECO:0000256" key="6">
    <source>
        <dbReference type="ARBA" id="ARBA00023102"/>
    </source>
</evidence>
<dbReference type="PANTHER" id="PTHR43643:SF3">
    <property type="entry name" value="HISTIDINOL-PHOSPHATE AMINOTRANSFERASE"/>
    <property type="match status" value="1"/>
</dbReference>
<dbReference type="Pfam" id="PF00155">
    <property type="entry name" value="Aminotran_1_2"/>
    <property type="match status" value="1"/>
</dbReference>
<dbReference type="EC" id="2.6.1.9" evidence="7"/>
<feature type="modified residue" description="N6-(pyridoxal phosphate)lysine" evidence="7">
    <location>
        <position position="222"/>
    </location>
</feature>
<sequence length="357" mass="39318">MKETVKKLAAYQAELPEEVVKAKYGLQHLARLSANESVYGPSPKVGEAVRAVSDDVLGYYPDGQATPLREAVADLTQVNPENLVFGVGADELIQLLTRTILTPESEMIVPDPTFGEYALHAEIEQAKTVKVPVNPADGHVDFEAMLAAITDQTTMIWLANPNNPTGVFEKTADIEAFLTKLPSTVTLVVDEAYYDFVDEPDATVAPLVSQYKNLVVLRTLSKAYGLANLRIGYGIMQDPLYTAMQAVRLPYNLSTYQIVGGTAAILDQDYLAKNVAAFQSERTKFQNFLRDEGLTFYESQANFIWIKVGETKKVGQALLQSGYQVNDRLNSEWIRIALGTPDDNEGLKEAFLAALKN</sequence>
<keyword evidence="5 7" id="KW-0663">Pyridoxal phosphate</keyword>
<comment type="pathway">
    <text evidence="7">Amino-acid biosynthesis; L-histidine biosynthesis; L-histidine from 5-phospho-alpha-D-ribose 1-diphosphate: step 7/9.</text>
</comment>
<dbReference type="HAMAP" id="MF_01023">
    <property type="entry name" value="HisC_aminotrans_2"/>
    <property type="match status" value="1"/>
</dbReference>
<dbReference type="UniPathway" id="UPA00031">
    <property type="reaction ID" value="UER00012"/>
</dbReference>
<keyword evidence="6 7" id="KW-0368">Histidine biosynthesis</keyword>